<keyword evidence="3" id="KW-0804">Transcription</keyword>
<evidence type="ECO:0000256" key="2">
    <source>
        <dbReference type="ARBA" id="ARBA00023125"/>
    </source>
</evidence>
<dbReference type="InterPro" id="IPR000835">
    <property type="entry name" value="HTH_MarR-typ"/>
</dbReference>
<evidence type="ECO:0000256" key="3">
    <source>
        <dbReference type="ARBA" id="ARBA00023163"/>
    </source>
</evidence>
<dbReference type="AlphaFoldDB" id="A0A0A6VBV7"/>
<dbReference type="OrthoDB" id="2389730at2"/>
<dbReference type="InterPro" id="IPR036388">
    <property type="entry name" value="WH-like_DNA-bd_sf"/>
</dbReference>
<evidence type="ECO:0000313" key="7">
    <source>
        <dbReference type="Proteomes" id="UP000030588"/>
    </source>
</evidence>
<evidence type="ECO:0000259" key="4">
    <source>
        <dbReference type="PROSITE" id="PS50995"/>
    </source>
</evidence>
<protein>
    <submittedName>
        <fullName evidence="6">MarR family transcriptional regulator</fullName>
    </submittedName>
</protein>
<dbReference type="EMBL" id="JRUN01000033">
    <property type="protein sequence ID" value="KHD85061.1"/>
    <property type="molecule type" value="Genomic_DNA"/>
</dbReference>
<dbReference type="SUPFAM" id="SSF46785">
    <property type="entry name" value="Winged helix' DNA-binding domain"/>
    <property type="match status" value="1"/>
</dbReference>
<dbReference type="EMBL" id="JAAIWK010000025">
    <property type="protein sequence ID" value="NEY21038.1"/>
    <property type="molecule type" value="Genomic_DNA"/>
</dbReference>
<evidence type="ECO:0000256" key="1">
    <source>
        <dbReference type="ARBA" id="ARBA00023015"/>
    </source>
</evidence>
<dbReference type="PROSITE" id="PS50995">
    <property type="entry name" value="HTH_MARR_2"/>
    <property type="match status" value="1"/>
</dbReference>
<gene>
    <name evidence="6" type="ORF">G4D61_13900</name>
    <name evidence="5" type="ORF">NG54_11555</name>
</gene>
<evidence type="ECO:0000313" key="5">
    <source>
        <dbReference type="EMBL" id="KHD85061.1"/>
    </source>
</evidence>
<dbReference type="PRINTS" id="PR00598">
    <property type="entry name" value="HTHMARR"/>
</dbReference>
<proteinExistence type="predicted"/>
<feature type="domain" description="HTH marR-type" evidence="4">
    <location>
        <begin position="13"/>
        <end position="141"/>
    </location>
</feature>
<dbReference type="PANTHER" id="PTHR42756:SF1">
    <property type="entry name" value="TRANSCRIPTIONAL REPRESSOR OF EMRAB OPERON"/>
    <property type="match status" value="1"/>
</dbReference>
<dbReference type="GO" id="GO:0003700">
    <property type="term" value="F:DNA-binding transcription factor activity"/>
    <property type="evidence" value="ECO:0007669"/>
    <property type="project" value="InterPro"/>
</dbReference>
<dbReference type="PANTHER" id="PTHR42756">
    <property type="entry name" value="TRANSCRIPTIONAL REGULATOR, MARR"/>
    <property type="match status" value="1"/>
</dbReference>
<reference evidence="6" key="2">
    <citation type="submission" date="2020-02" db="EMBL/GenBank/DDBJ databases">
        <authorList>
            <person name="Feng H."/>
        </authorList>
    </citation>
    <scope>NUCLEOTIDE SEQUENCE [LARGE SCALE GENOMIC DNA]</scope>
    <source>
        <strain evidence="6">Gsoil 114</strain>
    </source>
</reference>
<dbReference type="STRING" id="363870.NG54_11555"/>
<comment type="caution">
    <text evidence="5">The sequence shown here is derived from an EMBL/GenBank/DDBJ whole genome shotgun (WGS) entry which is preliminary data.</text>
</comment>
<dbReference type="InterPro" id="IPR036390">
    <property type="entry name" value="WH_DNA-bd_sf"/>
</dbReference>
<dbReference type="GO" id="GO:0003677">
    <property type="term" value="F:DNA binding"/>
    <property type="evidence" value="ECO:0007669"/>
    <property type="project" value="UniProtKB-KW"/>
</dbReference>
<accession>A0A0A6VBV7</accession>
<dbReference type="Proteomes" id="UP000476934">
    <property type="component" value="Unassembled WGS sequence"/>
</dbReference>
<keyword evidence="8" id="KW-1185">Reference proteome</keyword>
<reference evidence="5 7" key="1">
    <citation type="submission" date="2014-10" db="EMBL/GenBank/DDBJ databases">
        <title>Draft genome of phytase producing Bacillus ginsengihumi strain M2.11.</title>
        <authorList>
            <person name="Toymentseva A."/>
            <person name="Boulygina E.A."/>
            <person name="Kazakov S.V."/>
            <person name="Kayumov I."/>
            <person name="Suleimanova A.D."/>
            <person name="Mardanova A.M."/>
            <person name="Maria S.N."/>
            <person name="Sergey M.Y."/>
            <person name="Sharipova M.R."/>
        </authorList>
    </citation>
    <scope>NUCLEOTIDE SEQUENCE [LARGE SCALE GENOMIC DNA]</scope>
    <source>
        <strain evidence="5 7">M2.11</strain>
    </source>
</reference>
<keyword evidence="1" id="KW-0805">Transcription regulation</keyword>
<dbReference type="Gene3D" id="1.10.10.10">
    <property type="entry name" value="Winged helix-like DNA-binding domain superfamily/Winged helix DNA-binding domain"/>
    <property type="match status" value="1"/>
</dbReference>
<dbReference type="Pfam" id="PF01047">
    <property type="entry name" value="MarR"/>
    <property type="match status" value="1"/>
</dbReference>
<keyword evidence="2" id="KW-0238">DNA-binding</keyword>
<name>A0A0A6VBV7_9BACI</name>
<dbReference type="SMART" id="SM00347">
    <property type="entry name" value="HTH_MARR"/>
    <property type="match status" value="1"/>
</dbReference>
<dbReference type="RefSeq" id="WP_025728559.1">
    <property type="nucleotide sequence ID" value="NZ_JAAIWK010000025.1"/>
</dbReference>
<evidence type="ECO:0000313" key="6">
    <source>
        <dbReference type="EMBL" id="NEY21038.1"/>
    </source>
</evidence>
<reference evidence="6 8" key="3">
    <citation type="submission" date="2020-03" db="EMBL/GenBank/DDBJ databases">
        <title>Bacillus aquiflavi sp. nov., isolated from yellow water of strong flavor Chinese baijiu in Yibin region of China.</title>
        <authorList>
            <person name="Xie J."/>
        </authorList>
    </citation>
    <scope>NUCLEOTIDE SEQUENCE [LARGE SCALE GENOMIC DNA]</scope>
    <source>
        <strain evidence="6 8">Gsoil 114</strain>
    </source>
</reference>
<sequence length="151" mass="17738">MADYVKDTIETIEHEIVVLLRRADFKRTLDGRQKSLDRSGYLILQRLYEDGPTTTKELSKLFQLNISTVSRQIAALESKGLIAREIDEKDARVSFLSITEDGRRAFLHSKKERYESYTEILEGWTDEERDIFATLLTRLNRKIEKRRKLQS</sequence>
<evidence type="ECO:0000313" key="8">
    <source>
        <dbReference type="Proteomes" id="UP000476934"/>
    </source>
</evidence>
<dbReference type="Proteomes" id="UP000030588">
    <property type="component" value="Unassembled WGS sequence"/>
</dbReference>
<organism evidence="5 7">
    <name type="scientific">Heyndrickxia ginsengihumi</name>
    <dbReference type="NCBI Taxonomy" id="363870"/>
    <lineage>
        <taxon>Bacteria</taxon>
        <taxon>Bacillati</taxon>
        <taxon>Bacillota</taxon>
        <taxon>Bacilli</taxon>
        <taxon>Bacillales</taxon>
        <taxon>Bacillaceae</taxon>
        <taxon>Heyndrickxia</taxon>
    </lineage>
</organism>